<evidence type="ECO:0000313" key="7">
    <source>
        <dbReference type="EMBL" id="EIW85899.1"/>
    </source>
</evidence>
<feature type="chain" id="PRO_5024502313" description="Hydrophobin" evidence="6">
    <location>
        <begin position="20"/>
        <end position="132"/>
    </location>
</feature>
<dbReference type="KEGG" id="cput:CONPUDRAFT_94149"/>
<evidence type="ECO:0000256" key="1">
    <source>
        <dbReference type="ARBA" id="ARBA00004191"/>
    </source>
</evidence>
<keyword evidence="5 6" id="KW-1015">Disulfide bond</keyword>
<evidence type="ECO:0000256" key="5">
    <source>
        <dbReference type="ARBA" id="ARBA00023157"/>
    </source>
</evidence>
<gene>
    <name evidence="7" type="ORF">CONPUDRAFT_94149</name>
</gene>
<dbReference type="SMART" id="SM00075">
    <property type="entry name" value="HYDRO"/>
    <property type="match status" value="1"/>
</dbReference>
<evidence type="ECO:0000313" key="8">
    <source>
        <dbReference type="Proteomes" id="UP000053558"/>
    </source>
</evidence>
<comment type="similarity">
    <text evidence="2 6">Belongs to the fungal hydrophobin family.</text>
</comment>
<dbReference type="Proteomes" id="UP000053558">
    <property type="component" value="Unassembled WGS sequence"/>
</dbReference>
<organism evidence="7 8">
    <name type="scientific">Coniophora puteana (strain RWD-64-598)</name>
    <name type="common">Brown rot fungus</name>
    <dbReference type="NCBI Taxonomy" id="741705"/>
    <lineage>
        <taxon>Eukaryota</taxon>
        <taxon>Fungi</taxon>
        <taxon>Dikarya</taxon>
        <taxon>Basidiomycota</taxon>
        <taxon>Agaricomycotina</taxon>
        <taxon>Agaricomycetes</taxon>
        <taxon>Agaricomycetidae</taxon>
        <taxon>Boletales</taxon>
        <taxon>Coniophorineae</taxon>
        <taxon>Coniophoraceae</taxon>
        <taxon>Coniophora</taxon>
    </lineage>
</organism>
<dbReference type="GO" id="GO:0005199">
    <property type="term" value="F:structural constituent of cell wall"/>
    <property type="evidence" value="ECO:0007669"/>
    <property type="project" value="InterPro"/>
</dbReference>
<reference evidence="8" key="1">
    <citation type="journal article" date="2012" name="Science">
        <title>The Paleozoic origin of enzymatic lignin decomposition reconstructed from 31 fungal genomes.</title>
        <authorList>
            <person name="Floudas D."/>
            <person name="Binder M."/>
            <person name="Riley R."/>
            <person name="Barry K."/>
            <person name="Blanchette R.A."/>
            <person name="Henrissat B."/>
            <person name="Martinez A.T."/>
            <person name="Otillar R."/>
            <person name="Spatafora J.W."/>
            <person name="Yadav J.S."/>
            <person name="Aerts A."/>
            <person name="Benoit I."/>
            <person name="Boyd A."/>
            <person name="Carlson A."/>
            <person name="Copeland A."/>
            <person name="Coutinho P.M."/>
            <person name="de Vries R.P."/>
            <person name="Ferreira P."/>
            <person name="Findley K."/>
            <person name="Foster B."/>
            <person name="Gaskell J."/>
            <person name="Glotzer D."/>
            <person name="Gorecki P."/>
            <person name="Heitman J."/>
            <person name="Hesse C."/>
            <person name="Hori C."/>
            <person name="Igarashi K."/>
            <person name="Jurgens J.A."/>
            <person name="Kallen N."/>
            <person name="Kersten P."/>
            <person name="Kohler A."/>
            <person name="Kuees U."/>
            <person name="Kumar T.K.A."/>
            <person name="Kuo A."/>
            <person name="LaButti K."/>
            <person name="Larrondo L.F."/>
            <person name="Lindquist E."/>
            <person name="Ling A."/>
            <person name="Lombard V."/>
            <person name="Lucas S."/>
            <person name="Lundell T."/>
            <person name="Martin R."/>
            <person name="McLaughlin D.J."/>
            <person name="Morgenstern I."/>
            <person name="Morin E."/>
            <person name="Murat C."/>
            <person name="Nagy L.G."/>
            <person name="Nolan M."/>
            <person name="Ohm R.A."/>
            <person name="Patyshakuliyeva A."/>
            <person name="Rokas A."/>
            <person name="Ruiz-Duenas F.J."/>
            <person name="Sabat G."/>
            <person name="Salamov A."/>
            <person name="Samejima M."/>
            <person name="Schmutz J."/>
            <person name="Slot J.C."/>
            <person name="St John F."/>
            <person name="Stenlid J."/>
            <person name="Sun H."/>
            <person name="Sun S."/>
            <person name="Syed K."/>
            <person name="Tsang A."/>
            <person name="Wiebenga A."/>
            <person name="Young D."/>
            <person name="Pisabarro A."/>
            <person name="Eastwood D.C."/>
            <person name="Martin F."/>
            <person name="Cullen D."/>
            <person name="Grigoriev I.V."/>
            <person name="Hibbett D.S."/>
        </authorList>
    </citation>
    <scope>NUCLEOTIDE SEQUENCE [LARGE SCALE GENOMIC DNA]</scope>
    <source>
        <strain evidence="8">RWD-64-598 SS2</strain>
    </source>
</reference>
<dbReference type="RefSeq" id="XP_007762891.1">
    <property type="nucleotide sequence ID" value="XM_007764701.1"/>
</dbReference>
<dbReference type="OMA" id="CCESTEI"/>
<evidence type="ECO:0000256" key="4">
    <source>
        <dbReference type="ARBA" id="ARBA00022525"/>
    </source>
</evidence>
<sequence length="132" mass="13016">MRAQLSSVVVLSAGVLAAAMPWETTSPATSTTTVTVTAPASTSTEPASSCDTGSLQCCDTVTSAKSESASAILGLLGVVLSNLDVLVGLTCSPISVLSSGSSGCTADPVCCENNNFSGLISLGCVPVNLSLK</sequence>
<dbReference type="EMBL" id="JH711573">
    <property type="protein sequence ID" value="EIW85899.1"/>
    <property type="molecule type" value="Genomic_DNA"/>
</dbReference>
<evidence type="ECO:0000256" key="3">
    <source>
        <dbReference type="ARBA" id="ARBA00022512"/>
    </source>
</evidence>
<keyword evidence="8" id="KW-1185">Reference proteome</keyword>
<dbReference type="OrthoDB" id="4225815at2759"/>
<name>A0A5M3N3B3_CONPW</name>
<accession>A0A5M3N3B3</accession>
<comment type="subcellular location">
    <subcellularLocation>
        <location evidence="1 6">Secreted</location>
        <location evidence="1 6">Cell wall</location>
    </subcellularLocation>
</comment>
<proteinExistence type="inferred from homology"/>
<dbReference type="CDD" id="cd23507">
    <property type="entry name" value="hydrophobin_I"/>
    <property type="match status" value="1"/>
</dbReference>
<protein>
    <recommendedName>
        <fullName evidence="6">Hydrophobin</fullName>
    </recommendedName>
</protein>
<dbReference type="GeneID" id="19211637"/>
<dbReference type="Pfam" id="PF01185">
    <property type="entry name" value="Hydrophobin"/>
    <property type="match status" value="1"/>
</dbReference>
<keyword evidence="4 6" id="KW-0964">Secreted</keyword>
<evidence type="ECO:0000256" key="6">
    <source>
        <dbReference type="RuleBase" id="RU365009"/>
    </source>
</evidence>
<dbReference type="InterPro" id="IPR001338">
    <property type="entry name" value="Class_I_Hydrophobin"/>
</dbReference>
<dbReference type="AlphaFoldDB" id="A0A5M3N3B3"/>
<feature type="signal peptide" evidence="6">
    <location>
        <begin position="1"/>
        <end position="19"/>
    </location>
</feature>
<comment type="caution">
    <text evidence="7">The sequence shown here is derived from an EMBL/GenBank/DDBJ whole genome shotgun (WGS) entry which is preliminary data.</text>
</comment>
<keyword evidence="6" id="KW-0732">Signal</keyword>
<dbReference type="GO" id="GO:0009277">
    <property type="term" value="C:fungal-type cell wall"/>
    <property type="evidence" value="ECO:0007669"/>
    <property type="project" value="InterPro"/>
</dbReference>
<evidence type="ECO:0000256" key="2">
    <source>
        <dbReference type="ARBA" id="ARBA00010446"/>
    </source>
</evidence>
<keyword evidence="3 6" id="KW-0134">Cell wall</keyword>